<dbReference type="PANTHER" id="PTHR46929:SF23">
    <property type="entry name" value="L10-INTERACTING MYB DOMAIN-CONTAINING PROTEIN-LIKE"/>
    <property type="match status" value="1"/>
</dbReference>
<keyword evidence="3" id="KW-1185">Reference proteome</keyword>
<evidence type="ECO:0000313" key="3">
    <source>
        <dbReference type="Proteomes" id="UP001153076"/>
    </source>
</evidence>
<protein>
    <recommendedName>
        <fullName evidence="1">DUF8040 domain-containing protein</fullName>
    </recommendedName>
</protein>
<dbReference type="Pfam" id="PF26138">
    <property type="entry name" value="DUF8040"/>
    <property type="match status" value="1"/>
</dbReference>
<sequence>MNPFSLLLIIVEMANDLNEEVVVIGATTAFLGATEALLGSHNNRDTDNETRPYADRDVDQENYVNSVLYCGDTHYLNQIRMRHGPFFKLCEMLERRPLFVNAMHMSVRELMFLHLLGHNNRPNNTFKSSLFVATTNMISKKFDVKWLSDHVVNHLRTIKTAWSIIAKLRNQSGYEWGENMRMICICSPDANPTHEKYFNKKIDMYDVMTVVVRKDVT</sequence>
<dbReference type="Proteomes" id="UP001153076">
    <property type="component" value="Unassembled WGS sequence"/>
</dbReference>
<feature type="domain" description="DUF8040" evidence="1">
    <location>
        <begin position="59"/>
        <end position="142"/>
    </location>
</feature>
<reference evidence="2" key="1">
    <citation type="submission" date="2022-04" db="EMBL/GenBank/DDBJ databases">
        <title>Carnegiea gigantea Genome sequencing and assembly v2.</title>
        <authorList>
            <person name="Copetti D."/>
            <person name="Sanderson M.J."/>
            <person name="Burquez A."/>
            <person name="Wojciechowski M.F."/>
        </authorList>
    </citation>
    <scope>NUCLEOTIDE SEQUENCE</scope>
    <source>
        <strain evidence="2">SGP5-SGP5p</strain>
        <tissue evidence="2">Aerial part</tissue>
    </source>
</reference>
<dbReference type="PANTHER" id="PTHR46929">
    <property type="entry name" value="EXPRESSED PROTEIN"/>
    <property type="match status" value="1"/>
</dbReference>
<gene>
    <name evidence="2" type="ORF">Cgig2_008381</name>
</gene>
<dbReference type="EMBL" id="JAKOGI010000885">
    <property type="protein sequence ID" value="KAJ8429549.1"/>
    <property type="molecule type" value="Genomic_DNA"/>
</dbReference>
<proteinExistence type="predicted"/>
<comment type="caution">
    <text evidence="2">The sequence shown here is derived from an EMBL/GenBank/DDBJ whole genome shotgun (WGS) entry which is preliminary data.</text>
</comment>
<dbReference type="InterPro" id="IPR058353">
    <property type="entry name" value="DUF8040"/>
</dbReference>
<organism evidence="2 3">
    <name type="scientific">Carnegiea gigantea</name>
    <dbReference type="NCBI Taxonomy" id="171969"/>
    <lineage>
        <taxon>Eukaryota</taxon>
        <taxon>Viridiplantae</taxon>
        <taxon>Streptophyta</taxon>
        <taxon>Embryophyta</taxon>
        <taxon>Tracheophyta</taxon>
        <taxon>Spermatophyta</taxon>
        <taxon>Magnoliopsida</taxon>
        <taxon>eudicotyledons</taxon>
        <taxon>Gunneridae</taxon>
        <taxon>Pentapetalae</taxon>
        <taxon>Caryophyllales</taxon>
        <taxon>Cactineae</taxon>
        <taxon>Cactaceae</taxon>
        <taxon>Cactoideae</taxon>
        <taxon>Echinocereeae</taxon>
        <taxon>Carnegiea</taxon>
    </lineage>
</organism>
<accession>A0A9Q1JR95</accession>
<dbReference type="AlphaFoldDB" id="A0A9Q1JR95"/>
<name>A0A9Q1JR95_9CARY</name>
<evidence type="ECO:0000313" key="2">
    <source>
        <dbReference type="EMBL" id="KAJ8429549.1"/>
    </source>
</evidence>
<evidence type="ECO:0000259" key="1">
    <source>
        <dbReference type="Pfam" id="PF26138"/>
    </source>
</evidence>
<dbReference type="OrthoDB" id="1301570at2759"/>